<feature type="transmembrane region" description="Helical" evidence="1">
    <location>
        <begin position="12"/>
        <end position="38"/>
    </location>
</feature>
<keyword evidence="1" id="KW-1133">Transmembrane helix</keyword>
<feature type="transmembrane region" description="Helical" evidence="1">
    <location>
        <begin position="58"/>
        <end position="80"/>
    </location>
</feature>
<evidence type="ECO:0008006" key="4">
    <source>
        <dbReference type="Google" id="ProtNLM"/>
    </source>
</evidence>
<keyword evidence="1" id="KW-0472">Membrane</keyword>
<dbReference type="PROSITE" id="PS51257">
    <property type="entry name" value="PROKAR_LIPOPROTEIN"/>
    <property type="match status" value="1"/>
</dbReference>
<gene>
    <name evidence="2" type="ORF">DFQ14_102214</name>
</gene>
<keyword evidence="3" id="KW-1185">Reference proteome</keyword>
<evidence type="ECO:0000313" key="3">
    <source>
        <dbReference type="Proteomes" id="UP000253495"/>
    </source>
</evidence>
<protein>
    <recommendedName>
        <fullName evidence="4">MFS transporter</fullName>
    </recommendedName>
</protein>
<comment type="caution">
    <text evidence="2">The sequence shown here is derived from an EMBL/GenBank/DDBJ whole genome shotgun (WGS) entry which is preliminary data.</text>
</comment>
<proteinExistence type="predicted"/>
<dbReference type="RefSeq" id="WP_179951492.1">
    <property type="nucleotide sequence ID" value="NZ_QPJC01000002.1"/>
</dbReference>
<reference evidence="2 3" key="1">
    <citation type="submission" date="2018-07" db="EMBL/GenBank/DDBJ databases">
        <title>Genomic Encyclopedia of Type Strains, Phase III (KMG-III): the genomes of soil and plant-associated and newly described type strains.</title>
        <authorList>
            <person name="Whitman W."/>
        </authorList>
    </citation>
    <scope>NUCLEOTIDE SEQUENCE [LARGE SCALE GENOMIC DNA]</scope>
    <source>
        <strain evidence="2 3">CECT 8575</strain>
    </source>
</reference>
<organism evidence="2 3">
    <name type="scientific">Halopolyspora algeriensis</name>
    <dbReference type="NCBI Taxonomy" id="1500506"/>
    <lineage>
        <taxon>Bacteria</taxon>
        <taxon>Bacillati</taxon>
        <taxon>Actinomycetota</taxon>
        <taxon>Actinomycetes</taxon>
        <taxon>Actinomycetes incertae sedis</taxon>
        <taxon>Halopolyspora</taxon>
    </lineage>
</organism>
<name>A0A368VVP1_9ACTN</name>
<sequence length="133" mass="13124">MRGRSLSTVRQSVLVPAVIGVGIGLACGAMPALITAAVPVSETAANRLNTLMRSIDTSTSSAVAGVVLAQMTAAVGSVTLPSQNDFRVTMAIDACAAPAALAIAAFLPCHRPAGTTTDSQTATATSAEAPATG</sequence>
<dbReference type="AlphaFoldDB" id="A0A368VVP1"/>
<accession>A0A368VVP1</accession>
<dbReference type="EMBL" id="QPJC01000002">
    <property type="protein sequence ID" value="RCW45913.1"/>
    <property type="molecule type" value="Genomic_DNA"/>
</dbReference>
<dbReference type="Proteomes" id="UP000253495">
    <property type="component" value="Unassembled WGS sequence"/>
</dbReference>
<evidence type="ECO:0000313" key="2">
    <source>
        <dbReference type="EMBL" id="RCW45913.1"/>
    </source>
</evidence>
<evidence type="ECO:0000256" key="1">
    <source>
        <dbReference type="SAM" id="Phobius"/>
    </source>
</evidence>
<keyword evidence="1" id="KW-0812">Transmembrane</keyword>